<feature type="domain" description="FAS1" evidence="1">
    <location>
        <begin position="184"/>
        <end position="320"/>
    </location>
</feature>
<dbReference type="InterPro" id="IPR000782">
    <property type="entry name" value="FAS1_domain"/>
</dbReference>
<accession>A0ABW7N364</accession>
<feature type="domain" description="FAS1" evidence="1">
    <location>
        <begin position="325"/>
        <end position="463"/>
    </location>
</feature>
<dbReference type="SUPFAM" id="SSF82153">
    <property type="entry name" value="FAS1 domain"/>
    <property type="match status" value="3"/>
</dbReference>
<dbReference type="RefSeq" id="WP_344741321.1">
    <property type="nucleotide sequence ID" value="NZ_BAABAY010000002.1"/>
</dbReference>
<evidence type="ECO:0000313" key="2">
    <source>
        <dbReference type="EMBL" id="MFH6772062.1"/>
    </source>
</evidence>
<dbReference type="PROSITE" id="PS50213">
    <property type="entry name" value="FAS1"/>
    <property type="match status" value="3"/>
</dbReference>
<dbReference type="PANTHER" id="PTHR10900">
    <property type="entry name" value="PERIOSTIN-RELATED"/>
    <property type="match status" value="1"/>
</dbReference>
<dbReference type="SMART" id="SM00554">
    <property type="entry name" value="FAS1"/>
    <property type="match status" value="3"/>
</dbReference>
<feature type="domain" description="FAS1" evidence="1">
    <location>
        <begin position="53"/>
        <end position="179"/>
    </location>
</feature>
<evidence type="ECO:0000259" key="1">
    <source>
        <dbReference type="PROSITE" id="PS50213"/>
    </source>
</evidence>
<dbReference type="Pfam" id="PF02469">
    <property type="entry name" value="Fasciclin"/>
    <property type="match status" value="3"/>
</dbReference>
<reference evidence="2 3" key="1">
    <citation type="submission" date="2024-02" db="EMBL/GenBank/DDBJ databases">
        <title>A Gaetbulibacter species isolated from tidal flats and genomic insights of their niches.</title>
        <authorList>
            <person name="Ye Y."/>
        </authorList>
    </citation>
    <scope>NUCLEOTIDE SEQUENCE [LARGE SCALE GENOMIC DNA]</scope>
    <source>
        <strain evidence="2 3">KYW382</strain>
    </source>
</reference>
<gene>
    <name evidence="2" type="ORF">V8G58_08965</name>
</gene>
<dbReference type="InterPro" id="IPR050904">
    <property type="entry name" value="Adhesion/Biosynth-related"/>
</dbReference>
<protein>
    <submittedName>
        <fullName evidence="2">Fasciclin domain-containing protein</fullName>
    </submittedName>
</protein>
<keyword evidence="3" id="KW-1185">Reference proteome</keyword>
<name>A0ABW7N364_9FLAO</name>
<proteinExistence type="predicted"/>
<organism evidence="2 3">
    <name type="scientific">Gaetbulibacter aestuarii</name>
    <dbReference type="NCBI Taxonomy" id="1502358"/>
    <lineage>
        <taxon>Bacteria</taxon>
        <taxon>Pseudomonadati</taxon>
        <taxon>Bacteroidota</taxon>
        <taxon>Flavobacteriia</taxon>
        <taxon>Flavobacteriales</taxon>
        <taxon>Flavobacteriaceae</taxon>
        <taxon>Gaetbulibacter</taxon>
    </lineage>
</organism>
<dbReference type="PANTHER" id="PTHR10900:SF77">
    <property type="entry name" value="FI19380P1"/>
    <property type="match status" value="1"/>
</dbReference>
<comment type="caution">
    <text evidence="2">The sequence shown here is derived from an EMBL/GenBank/DDBJ whole genome shotgun (WGS) entry which is preliminary data.</text>
</comment>
<dbReference type="EMBL" id="JBAWKB010000002">
    <property type="protein sequence ID" value="MFH6772062.1"/>
    <property type="molecule type" value="Genomic_DNA"/>
</dbReference>
<evidence type="ECO:0000313" key="3">
    <source>
        <dbReference type="Proteomes" id="UP001610100"/>
    </source>
</evidence>
<dbReference type="Proteomes" id="UP001610100">
    <property type="component" value="Unassembled WGS sequence"/>
</dbReference>
<dbReference type="Gene3D" id="2.30.180.10">
    <property type="entry name" value="FAS1 domain"/>
    <property type="match status" value="3"/>
</dbReference>
<dbReference type="InterPro" id="IPR036378">
    <property type="entry name" value="FAS1_dom_sf"/>
</dbReference>
<sequence>MISLLLFTFSCSEEPVNNAPVNEQEPSIVETLASFNATAKHGKSKSYSDDEDDADDDNYSEDGPTFEILSLALAKTKLASVVSKNRLTVFAPTDEAFMAAGITKQNVADIPNIKNILLYHVLPQTVFSYDLSSGPVTTVEGTDVVVNVSDMGVMVNDAQVTMADIEARNGVIHVINKVLTLPSGNLVETALSQAPEFSVLVHAVQKAGLVETLANGGPFTVFAPTNQAFIDFLGVTDADEAMATIDGLDADTVGSILLYHVLPGYVFSFQLSNGFATTANGAAVNVNLDMAPKVYINDSEVIGANVQATNGLIHVIDKVLVPPTLNLVDTAASYDPEFSVLLAAATKAGLVDVLKGEGPYPQLTVFAPTNQAFIDLLEVADADEAIAAIDGLPVEAVQSILLYHVVEGRVYSSDLMSGPVTTLNGDFNLDLGTLTINGSVQLVPELLNVQATNGVIHVINGVLTP</sequence>